<gene>
    <name evidence="2" type="ORF">N0V93_004626</name>
</gene>
<dbReference type="OrthoDB" id="5176208at2759"/>
<dbReference type="PANTHER" id="PTHR39401">
    <property type="entry name" value="SNOAL-LIKE DOMAIN-CONTAINING PROTEIN"/>
    <property type="match status" value="1"/>
</dbReference>
<evidence type="ECO:0000313" key="2">
    <source>
        <dbReference type="EMBL" id="KAJ4391013.1"/>
    </source>
</evidence>
<name>A0A9W8YT68_9PEZI</name>
<dbReference type="Proteomes" id="UP001140453">
    <property type="component" value="Unassembled WGS sequence"/>
</dbReference>
<feature type="signal peptide" evidence="1">
    <location>
        <begin position="1"/>
        <end position="20"/>
    </location>
</feature>
<feature type="chain" id="PRO_5040975143" description="SnoaL-like domain-containing protein" evidence="1">
    <location>
        <begin position="21"/>
        <end position="184"/>
    </location>
</feature>
<dbReference type="AlphaFoldDB" id="A0A9W8YT68"/>
<organism evidence="2 3">
    <name type="scientific">Gnomoniopsis smithogilvyi</name>
    <dbReference type="NCBI Taxonomy" id="1191159"/>
    <lineage>
        <taxon>Eukaryota</taxon>
        <taxon>Fungi</taxon>
        <taxon>Dikarya</taxon>
        <taxon>Ascomycota</taxon>
        <taxon>Pezizomycotina</taxon>
        <taxon>Sordariomycetes</taxon>
        <taxon>Sordariomycetidae</taxon>
        <taxon>Diaporthales</taxon>
        <taxon>Gnomoniaceae</taxon>
        <taxon>Gnomoniopsis</taxon>
    </lineage>
</organism>
<evidence type="ECO:0000313" key="3">
    <source>
        <dbReference type="Proteomes" id="UP001140453"/>
    </source>
</evidence>
<evidence type="ECO:0000256" key="1">
    <source>
        <dbReference type="SAM" id="SignalP"/>
    </source>
</evidence>
<reference evidence="2" key="1">
    <citation type="submission" date="2022-10" db="EMBL/GenBank/DDBJ databases">
        <title>Tapping the CABI collections for fungal endophytes: first genome assemblies for Collariella, Neodidymelliopsis, Ascochyta clinopodiicola, Didymella pomorum, Didymosphaeria variabile, Neocosmospora piperis and Neocucurbitaria cava.</title>
        <authorList>
            <person name="Hill R."/>
        </authorList>
    </citation>
    <scope>NUCLEOTIDE SEQUENCE</scope>
    <source>
        <strain evidence="2">IMI 355082</strain>
    </source>
</reference>
<dbReference type="PANTHER" id="PTHR39401:SF1">
    <property type="entry name" value="SNOAL-LIKE DOMAIN-CONTAINING PROTEIN"/>
    <property type="match status" value="1"/>
</dbReference>
<dbReference type="EMBL" id="JAPEVB010000003">
    <property type="protein sequence ID" value="KAJ4391013.1"/>
    <property type="molecule type" value="Genomic_DNA"/>
</dbReference>
<accession>A0A9W8YT68</accession>
<evidence type="ECO:0008006" key="4">
    <source>
        <dbReference type="Google" id="ProtNLM"/>
    </source>
</evidence>
<sequence length="184" mass="19681">MHAISAFTALAITMALPAFAVNMARYEPAGDVDDGFESFLQQLYAETEDPVSTATFTDFFPSNGSLIVLGKTATGADEIVALKQALMPTDGSKIWNHVPNVTTVVADTDAEKIYGVLGLIQTTFTGGNCSEAYYSTRFTVAKNADGSVNLATHSGSLILYDDYIVSPAETPTDIPCQLRTHDEL</sequence>
<comment type="caution">
    <text evidence="2">The sequence shown here is derived from an EMBL/GenBank/DDBJ whole genome shotgun (WGS) entry which is preliminary data.</text>
</comment>
<proteinExistence type="predicted"/>
<keyword evidence="3" id="KW-1185">Reference proteome</keyword>
<keyword evidence="1" id="KW-0732">Signal</keyword>
<protein>
    <recommendedName>
        <fullName evidence="4">SnoaL-like domain-containing protein</fullName>
    </recommendedName>
</protein>